<feature type="domain" description="RRM" evidence="11">
    <location>
        <begin position="322"/>
        <end position="400"/>
    </location>
</feature>
<evidence type="ECO:0000259" key="11">
    <source>
        <dbReference type="PROSITE" id="PS50102"/>
    </source>
</evidence>
<keyword evidence="15" id="KW-1185">Reference proteome</keyword>
<dbReference type="InterPro" id="IPR012677">
    <property type="entry name" value="Nucleotide-bd_a/b_plait_sf"/>
</dbReference>
<feature type="region of interest" description="Disordered" evidence="10">
    <location>
        <begin position="163"/>
        <end position="240"/>
    </location>
</feature>
<feature type="compositionally biased region" description="Acidic residues" evidence="10">
    <location>
        <begin position="275"/>
        <end position="288"/>
    </location>
</feature>
<keyword evidence="6 9" id="KW-0694">RNA-binding</keyword>
<feature type="region of interest" description="Disordered" evidence="10">
    <location>
        <begin position="85"/>
        <end position="147"/>
    </location>
</feature>
<feature type="region of interest" description="Disordered" evidence="10">
    <location>
        <begin position="518"/>
        <end position="537"/>
    </location>
</feature>
<dbReference type="GO" id="GO:0005634">
    <property type="term" value="C:nucleus"/>
    <property type="evidence" value="ECO:0007669"/>
    <property type="project" value="UniProtKB-SubCell"/>
</dbReference>
<feature type="domain" description="RRM" evidence="11">
    <location>
        <begin position="2"/>
        <end position="79"/>
    </location>
</feature>
<feature type="compositionally biased region" description="Low complexity" evidence="10">
    <location>
        <begin position="132"/>
        <end position="147"/>
    </location>
</feature>
<evidence type="ECO:0000313" key="13">
    <source>
        <dbReference type="EMBL" id="KAE8264360.1"/>
    </source>
</evidence>
<evidence type="ECO:0000256" key="1">
    <source>
        <dbReference type="ARBA" id="ARBA00004123"/>
    </source>
</evidence>
<keyword evidence="8" id="KW-0687">Ribonucleoprotein</keyword>
<evidence type="ECO:0000256" key="10">
    <source>
        <dbReference type="SAM" id="MobiDB-lite"/>
    </source>
</evidence>
<evidence type="ECO:0000256" key="5">
    <source>
        <dbReference type="ARBA" id="ARBA00022737"/>
    </source>
</evidence>
<dbReference type="GO" id="GO:1990904">
    <property type="term" value="C:ribonucleoprotein complex"/>
    <property type="evidence" value="ECO:0007669"/>
    <property type="project" value="UniProtKB-KW"/>
</dbReference>
<dbReference type="EMBL" id="LWDD02000072">
    <property type="protein sequence ID" value="KAE8264360.1"/>
    <property type="molecule type" value="Genomic_DNA"/>
</dbReference>
<dbReference type="InterPro" id="IPR035979">
    <property type="entry name" value="RBD_domain_sf"/>
</dbReference>
<dbReference type="PROSITE" id="PS50102">
    <property type="entry name" value="RRM"/>
    <property type="match status" value="5"/>
</dbReference>
<accession>A0A177VGV4</accession>
<dbReference type="EMBL" id="CAJHJG010001093">
    <property type="protein sequence ID" value="CAD6908868.1"/>
    <property type="molecule type" value="Genomic_DNA"/>
</dbReference>
<feature type="region of interest" description="Disordered" evidence="10">
    <location>
        <begin position="715"/>
        <end position="735"/>
    </location>
</feature>
<dbReference type="CDD" id="cd12316">
    <property type="entry name" value="RRM3_RBM19_RRM2_MRD1"/>
    <property type="match status" value="1"/>
</dbReference>
<comment type="caution">
    <text evidence="13">The sequence shown here is derived from an EMBL/GenBank/DDBJ whole genome shotgun (WGS) entry which is preliminary data.</text>
</comment>
<dbReference type="InterPro" id="IPR050441">
    <property type="entry name" value="RBM"/>
</dbReference>
<dbReference type="SUPFAM" id="SSF54928">
    <property type="entry name" value="RNA-binding domain, RBD"/>
    <property type="match status" value="5"/>
</dbReference>
<evidence type="ECO:0000256" key="8">
    <source>
        <dbReference type="ARBA" id="ARBA00023274"/>
    </source>
</evidence>
<dbReference type="Pfam" id="PF00076">
    <property type="entry name" value="RRM_1"/>
    <property type="match status" value="4"/>
</dbReference>
<dbReference type="CDD" id="cd12320">
    <property type="entry name" value="RRM6_RBM19_RRM5_MRD1"/>
    <property type="match status" value="1"/>
</dbReference>
<feature type="compositionally biased region" description="Polar residues" evidence="10">
    <location>
        <begin position="653"/>
        <end position="675"/>
    </location>
</feature>
<feature type="region of interest" description="Disordered" evidence="10">
    <location>
        <begin position="648"/>
        <end position="676"/>
    </location>
</feature>
<organism evidence="13 14">
    <name type="scientific">Tilletia caries</name>
    <name type="common">wheat bunt fungus</name>
    <dbReference type="NCBI Taxonomy" id="13290"/>
    <lineage>
        <taxon>Eukaryota</taxon>
        <taxon>Fungi</taxon>
        <taxon>Dikarya</taxon>
        <taxon>Basidiomycota</taxon>
        <taxon>Ustilaginomycotina</taxon>
        <taxon>Exobasidiomycetes</taxon>
        <taxon>Tilletiales</taxon>
        <taxon>Tilletiaceae</taxon>
        <taxon>Tilletia</taxon>
    </lineage>
</organism>
<reference evidence="12" key="3">
    <citation type="submission" date="2020-10" db="EMBL/GenBank/DDBJ databases">
        <authorList>
            <person name="Sedaghatjoo S."/>
        </authorList>
    </citation>
    <scope>NUCLEOTIDE SEQUENCE</scope>
    <source>
        <strain evidence="12">AZH3</strain>
    </source>
</reference>
<keyword evidence="4" id="KW-0698">rRNA processing</keyword>
<keyword evidence="5" id="KW-0677">Repeat</keyword>
<name>A0A177VGV4_9BASI</name>
<reference evidence="13" key="1">
    <citation type="submission" date="2016-04" db="EMBL/GenBank/DDBJ databases">
        <authorList>
            <person name="Nguyen H.D."/>
            <person name="Kesanakurti P."/>
            <person name="Cullis J."/>
            <person name="Levesque C.A."/>
            <person name="Hambleton S."/>
        </authorList>
    </citation>
    <scope>NUCLEOTIDE SEQUENCE</scope>
    <source>
        <strain evidence="13">DAOMC 238032</strain>
    </source>
</reference>
<protein>
    <recommendedName>
        <fullName evidence="3">Multiple RNA-binding domain-containing protein 1</fullName>
    </recommendedName>
</protein>
<comment type="similarity">
    <text evidence="2">Belongs to the RRM MRD1 family.</text>
</comment>
<feature type="domain" description="RRM" evidence="11">
    <location>
        <begin position="540"/>
        <end position="612"/>
    </location>
</feature>
<evidence type="ECO:0000256" key="4">
    <source>
        <dbReference type="ARBA" id="ARBA00022552"/>
    </source>
</evidence>
<dbReference type="SMART" id="SM00360">
    <property type="entry name" value="RRM"/>
    <property type="match status" value="5"/>
</dbReference>
<dbReference type="SMART" id="SM00361">
    <property type="entry name" value="RRM_1"/>
    <property type="match status" value="1"/>
</dbReference>
<dbReference type="GO" id="GO:0003723">
    <property type="term" value="F:RNA binding"/>
    <property type="evidence" value="ECO:0007669"/>
    <property type="project" value="UniProtKB-UniRule"/>
</dbReference>
<dbReference type="Proteomes" id="UP000077671">
    <property type="component" value="Unassembled WGS sequence"/>
</dbReference>
<dbReference type="InterPro" id="IPR003954">
    <property type="entry name" value="RRM_euk-type"/>
</dbReference>
<evidence type="ECO:0000256" key="6">
    <source>
        <dbReference type="ARBA" id="ARBA00022884"/>
    </source>
</evidence>
<dbReference type="Gene3D" id="3.30.70.330">
    <property type="match status" value="5"/>
</dbReference>
<feature type="region of interest" description="Disordered" evidence="10">
    <location>
        <begin position="252"/>
        <end position="305"/>
    </location>
</feature>
<evidence type="ECO:0000256" key="9">
    <source>
        <dbReference type="PROSITE-ProRule" id="PRU00176"/>
    </source>
</evidence>
<dbReference type="PANTHER" id="PTHR48034">
    <property type="entry name" value="TRANSFORMER-2 SEX-DETERMINING PROTEIN-RELATED"/>
    <property type="match status" value="1"/>
</dbReference>
<dbReference type="InterPro" id="IPR000504">
    <property type="entry name" value="RRM_dom"/>
</dbReference>
<sequence>MSRLIVKNLPAYLDDARLKAHFSSQGHVTDVRLIRRPDGTSRRFAFVGYSSEDDARTAVDYFNRTFIDTSRIQVDLAKKIDDPELKDEMERKRGSAFSSREGFSVPPSGPGRPGRDAVTAGTLPPPRKKAKTSASSSSDPSKSGTAATREVTFDEFFAALAPKSKRKTRQDINADAIDPDSNITGAETKSKKKKKDKAAASTEVAQKQRSDGAEEDKAGSEDCDGSDRDEALDDEGLTDMDYLARRMKRRIGGEDGLSDDDSSAKKGKKGVTFEQSDDEDNDDDDDDASSVTTDPEVERTRHALAERARKDEENVDILMTSCRIFVRNLPFSASSDDIENTFGKFGEVSQVHIPLDRETKAPKGMAYVSFADPAHAVAAFRALDGSTFQGRLLHLIPAIEKTGAGGVVTGAADGQAGAKPQKSATLKQSALKERRALAGKDFNWSTLYMNPDAVATSVADRLGISKSDILNPDAAPDGDASKGGSSAAVRLALAETRVIQETKEFLVAHGISLDSFDSKKKAGTDTTNKKQSAPVERSETTMLVKNIPYGTTADEIRSLFTRHGEVSQVLLPPAGTLAIVQMLVPGEARVAFRALAYRRFKDSVLYLEKAPSDLFVGGGDGPSPTTAVQSAIKGKDAPASKTALKLGGDVSEAATTSQPGAQANGENGDASSTSAPPGASLFVKNLNFSTTDAGLTTAFAAFPDFAFARVQTKPAPVAAANTSSRKDSQSSVTRPDGRLSMGFGFAVFKSAEAAQRAQKAMDGFLLDGHTLNVKFAKRGHDADDAGTSGSKKTASSATSTKLMIKNLPFETTKKDVRELFAAHGQVRSVRLPKRIDNRPRGFGFVEFVSHREAEAAMESLRHTRLLGRHLVIGWAEDEAGGGAGGGGAAGLGSDADAVERQRAKEAAALGMLEADGSLMGKKSKMRMNEGDIADAVAAEKRKRAEEDDDDDEE</sequence>
<evidence type="ECO:0000313" key="14">
    <source>
        <dbReference type="Proteomes" id="UP000077671"/>
    </source>
</evidence>
<evidence type="ECO:0000256" key="2">
    <source>
        <dbReference type="ARBA" id="ARBA00008033"/>
    </source>
</evidence>
<dbReference type="CDD" id="cd12568">
    <property type="entry name" value="RRM3_MRD1"/>
    <property type="match status" value="1"/>
</dbReference>
<gene>
    <name evidence="13" type="ORF">A4X03_0g1001</name>
    <name evidence="12" type="ORF">JKIAZH3_G3420</name>
</gene>
<reference evidence="13" key="2">
    <citation type="journal article" date="2019" name="IMA Fungus">
        <title>Genome sequencing and comparison of five Tilletia species to identify candidate genes for the detection of regulated species infecting wheat.</title>
        <authorList>
            <person name="Nguyen H.D.T."/>
            <person name="Sultana T."/>
            <person name="Kesanakurti P."/>
            <person name="Hambleton S."/>
        </authorList>
    </citation>
    <scope>NUCLEOTIDE SEQUENCE</scope>
    <source>
        <strain evidence="13">DAOMC 238032</strain>
    </source>
</reference>
<feature type="domain" description="RRM" evidence="11">
    <location>
        <begin position="800"/>
        <end position="877"/>
    </location>
</feature>
<dbReference type="GO" id="GO:0006364">
    <property type="term" value="P:rRNA processing"/>
    <property type="evidence" value="ECO:0007669"/>
    <property type="project" value="UniProtKB-KW"/>
</dbReference>
<evidence type="ECO:0000256" key="7">
    <source>
        <dbReference type="ARBA" id="ARBA00023242"/>
    </source>
</evidence>
<dbReference type="Proteomes" id="UP000836402">
    <property type="component" value="Unassembled WGS sequence"/>
</dbReference>
<feature type="domain" description="RRM" evidence="11">
    <location>
        <begin position="679"/>
        <end position="778"/>
    </location>
</feature>
<feature type="compositionally biased region" description="Basic and acidic residues" evidence="10">
    <location>
        <begin position="206"/>
        <end position="229"/>
    </location>
</feature>
<evidence type="ECO:0000313" key="15">
    <source>
        <dbReference type="Proteomes" id="UP000836402"/>
    </source>
</evidence>
<feature type="compositionally biased region" description="Basic and acidic residues" evidence="10">
    <location>
        <begin position="296"/>
        <end position="305"/>
    </location>
</feature>
<keyword evidence="7" id="KW-0539">Nucleus</keyword>
<dbReference type="InterPro" id="IPR034482">
    <property type="entry name" value="Mrd1_RRM3"/>
</dbReference>
<dbReference type="AlphaFoldDB" id="A0A177VGV4"/>
<evidence type="ECO:0000313" key="12">
    <source>
        <dbReference type="EMBL" id="CAD6908868.1"/>
    </source>
</evidence>
<evidence type="ECO:0000256" key="3">
    <source>
        <dbReference type="ARBA" id="ARBA00013428"/>
    </source>
</evidence>
<feature type="region of interest" description="Disordered" evidence="10">
    <location>
        <begin position="910"/>
        <end position="953"/>
    </location>
</feature>
<dbReference type="CDD" id="cd12565">
    <property type="entry name" value="RRM1_MRD1"/>
    <property type="match status" value="1"/>
</dbReference>
<comment type="subcellular location">
    <subcellularLocation>
        <location evidence="1">Nucleus</location>
    </subcellularLocation>
</comment>
<proteinExistence type="inferred from homology"/>